<dbReference type="CDD" id="cd24012">
    <property type="entry name" value="ASKHA_NBD_KDGal-kinase"/>
    <property type="match status" value="1"/>
</dbReference>
<evidence type="ECO:0000313" key="2">
    <source>
        <dbReference type="Proteomes" id="UP000092544"/>
    </source>
</evidence>
<keyword evidence="1" id="KW-0418">Kinase</keyword>
<dbReference type="InterPro" id="IPR043129">
    <property type="entry name" value="ATPase_NBD"/>
</dbReference>
<dbReference type="STRING" id="1792290.MSP8886_01599"/>
<protein>
    <submittedName>
        <fullName evidence="1">2-keto-3-deoxy-galactonokinase</fullName>
    </submittedName>
</protein>
<accession>A0A1A8TAZ0</accession>
<dbReference type="InterPro" id="IPR007729">
    <property type="entry name" value="DGOK"/>
</dbReference>
<dbReference type="RefSeq" id="WP_067014692.1">
    <property type="nucleotide sequence ID" value="NZ_FLOB01000003.1"/>
</dbReference>
<dbReference type="Proteomes" id="UP000092544">
    <property type="component" value="Unassembled WGS sequence"/>
</dbReference>
<dbReference type="Pfam" id="PF05035">
    <property type="entry name" value="DGOK"/>
    <property type="match status" value="1"/>
</dbReference>
<dbReference type="SUPFAM" id="SSF53067">
    <property type="entry name" value="Actin-like ATPase domain"/>
    <property type="match status" value="1"/>
</dbReference>
<dbReference type="GO" id="GO:0034194">
    <property type="term" value="P:D-galactonate catabolic process"/>
    <property type="evidence" value="ECO:0007669"/>
    <property type="project" value="InterPro"/>
</dbReference>
<dbReference type="GO" id="GO:0008671">
    <property type="term" value="F:2-dehydro-3-deoxygalactonokinase activity"/>
    <property type="evidence" value="ECO:0007669"/>
    <property type="project" value="InterPro"/>
</dbReference>
<dbReference type="InterPro" id="IPR042257">
    <property type="entry name" value="DGOK_C"/>
</dbReference>
<sequence length="328" mass="36208">MTQTRPVFDSDPFVPLCIAVDWGTTNLRAFLMGQTGHIRAKRSSDRGMLTLNSDEFESVLQDFLGDWLHPDVPIYMAGMVGSRGGWQEVPYQVCPMQLDTLAEHLCWLDSHLPCEVAIVPGLQGIGISGHFDVMRGEETQLLGAMDWLYEQGQADQAVLCCLPGTHSKWVPLLKGEVTQFSTSFSGEMFARLSNESSLVKGLPKQDSLNKEGFQQGLLASQQAGGLLHHLFSVRSDSVCGRLPEEQVRDYLSGIVIGHDVNDMLAAQPQPISSVLIVGSEHLCERYQVALSFHQVASQCLDASEASIRGLTRLARQQVRQEQQIGEKK</sequence>
<dbReference type="Gene3D" id="3.30.420.300">
    <property type="entry name" value="2-keto-3-deoxy-galactonokinase, substrate binding domain"/>
    <property type="match status" value="1"/>
</dbReference>
<gene>
    <name evidence="1" type="ORF">MSP8886_01599</name>
</gene>
<dbReference type="EMBL" id="FLOB01000003">
    <property type="protein sequence ID" value="SBS29778.1"/>
    <property type="molecule type" value="Genomic_DNA"/>
</dbReference>
<keyword evidence="2" id="KW-1185">Reference proteome</keyword>
<name>A0A1A8TAZ0_9GAMM</name>
<organism evidence="1 2">
    <name type="scientific">Marinomonas spartinae</name>
    <dbReference type="NCBI Taxonomy" id="1792290"/>
    <lineage>
        <taxon>Bacteria</taxon>
        <taxon>Pseudomonadati</taxon>
        <taxon>Pseudomonadota</taxon>
        <taxon>Gammaproteobacteria</taxon>
        <taxon>Oceanospirillales</taxon>
        <taxon>Oceanospirillaceae</taxon>
        <taxon>Marinomonas</taxon>
    </lineage>
</organism>
<keyword evidence="1" id="KW-0808">Transferase</keyword>
<dbReference type="Gene3D" id="3.30.420.310">
    <property type="entry name" value="2-keto-3-deoxy-galactonokinase, C-terminal domain"/>
    <property type="match status" value="1"/>
</dbReference>
<dbReference type="AlphaFoldDB" id="A0A1A8TAZ0"/>
<dbReference type="InterPro" id="IPR042258">
    <property type="entry name" value="DGOK_N"/>
</dbReference>
<evidence type="ECO:0000313" key="1">
    <source>
        <dbReference type="EMBL" id="SBS29778.1"/>
    </source>
</evidence>
<reference evidence="1 2" key="1">
    <citation type="submission" date="2016-06" db="EMBL/GenBank/DDBJ databases">
        <authorList>
            <person name="Kjaerup R.B."/>
            <person name="Dalgaard T.S."/>
            <person name="Juul-Madsen H.R."/>
        </authorList>
    </citation>
    <scope>NUCLEOTIDE SEQUENCE [LARGE SCALE GENOMIC DNA]</scope>
    <source>
        <strain evidence="1 2">CECT 8886</strain>
    </source>
</reference>
<proteinExistence type="predicted"/>
<dbReference type="OrthoDB" id="256574at2"/>